<keyword evidence="2" id="KW-1185">Reference proteome</keyword>
<dbReference type="EMBL" id="JADNYJ010000064">
    <property type="protein sequence ID" value="KAF8894326.1"/>
    <property type="molecule type" value="Genomic_DNA"/>
</dbReference>
<name>A0A9P5NLS8_GYMJU</name>
<evidence type="ECO:0000313" key="1">
    <source>
        <dbReference type="EMBL" id="KAF8894326.1"/>
    </source>
</evidence>
<proteinExistence type="predicted"/>
<organism evidence="1 2">
    <name type="scientific">Gymnopilus junonius</name>
    <name type="common">Spectacular rustgill mushroom</name>
    <name type="synonym">Gymnopilus spectabilis subsp. junonius</name>
    <dbReference type="NCBI Taxonomy" id="109634"/>
    <lineage>
        <taxon>Eukaryota</taxon>
        <taxon>Fungi</taxon>
        <taxon>Dikarya</taxon>
        <taxon>Basidiomycota</taxon>
        <taxon>Agaricomycotina</taxon>
        <taxon>Agaricomycetes</taxon>
        <taxon>Agaricomycetidae</taxon>
        <taxon>Agaricales</taxon>
        <taxon>Agaricineae</taxon>
        <taxon>Hymenogastraceae</taxon>
        <taxon>Gymnopilus</taxon>
    </lineage>
</organism>
<dbReference type="Proteomes" id="UP000724874">
    <property type="component" value="Unassembled WGS sequence"/>
</dbReference>
<gene>
    <name evidence="1" type="ORF">CPB84DRAFT_1782801</name>
</gene>
<dbReference type="AlphaFoldDB" id="A0A9P5NLS8"/>
<reference evidence="1" key="1">
    <citation type="submission" date="2020-11" db="EMBL/GenBank/DDBJ databases">
        <authorList>
            <consortium name="DOE Joint Genome Institute"/>
            <person name="Ahrendt S."/>
            <person name="Riley R."/>
            <person name="Andreopoulos W."/>
            <person name="LaButti K."/>
            <person name="Pangilinan J."/>
            <person name="Ruiz-duenas F.J."/>
            <person name="Barrasa J.M."/>
            <person name="Sanchez-Garcia M."/>
            <person name="Camarero S."/>
            <person name="Miyauchi S."/>
            <person name="Serrano A."/>
            <person name="Linde D."/>
            <person name="Babiker R."/>
            <person name="Drula E."/>
            <person name="Ayuso-Fernandez I."/>
            <person name="Pacheco R."/>
            <person name="Padilla G."/>
            <person name="Ferreira P."/>
            <person name="Barriuso J."/>
            <person name="Kellner H."/>
            <person name="Castanera R."/>
            <person name="Alfaro M."/>
            <person name="Ramirez L."/>
            <person name="Pisabarro A.G."/>
            <person name="Kuo A."/>
            <person name="Tritt A."/>
            <person name="Lipzen A."/>
            <person name="He G."/>
            <person name="Yan M."/>
            <person name="Ng V."/>
            <person name="Cullen D."/>
            <person name="Martin F."/>
            <person name="Rosso M.-N."/>
            <person name="Henrissat B."/>
            <person name="Hibbett D."/>
            <person name="Martinez A.T."/>
            <person name="Grigoriev I.V."/>
        </authorList>
    </citation>
    <scope>NUCLEOTIDE SEQUENCE</scope>
    <source>
        <strain evidence="1">AH 44721</strain>
    </source>
</reference>
<accession>A0A9P5NLS8</accession>
<sequence length="156" mass="17845">MICMSFAVTSRRCCDSSIHRGYRFQPEAFLFKCVSVGEPEDHECLKLKYNRKQAKTLCLGVPNLTICGRNTRDSRNPLNVEKLASNCNCKTRHAFNERVSYVIHARTRPISDVHSDHRSRNVPIRPRSLVFVDSAFSAQSLQRMALNPKIVYGTAW</sequence>
<evidence type="ECO:0000313" key="2">
    <source>
        <dbReference type="Proteomes" id="UP000724874"/>
    </source>
</evidence>
<protein>
    <submittedName>
        <fullName evidence="1">Uncharacterized protein</fullName>
    </submittedName>
</protein>
<comment type="caution">
    <text evidence="1">The sequence shown here is derived from an EMBL/GenBank/DDBJ whole genome shotgun (WGS) entry which is preliminary data.</text>
</comment>